<sequence length="114" mass="13085">MRSVSEEPVPLHEEFIYCCGAATHVLKCGPWKDLSKDESKNLPRLLFMIIPGNPGLAGYYRTFIQALYCGLNQQYPVWVVSHAGHCNAVKRVGFLLMVVFRDKLPRRRSRIYLC</sequence>
<accession>A0A663MMM1</accession>
<dbReference type="GO" id="GO:0016298">
    <property type="term" value="F:lipase activity"/>
    <property type="evidence" value="ECO:0007669"/>
    <property type="project" value="InterPro"/>
</dbReference>
<dbReference type="PANTHER" id="PTHR13390">
    <property type="entry name" value="LIPASE"/>
    <property type="match status" value="1"/>
</dbReference>
<keyword evidence="3" id="KW-1185">Reference proteome</keyword>
<reference evidence="2" key="1">
    <citation type="submission" date="2025-08" db="UniProtKB">
        <authorList>
            <consortium name="Ensembl"/>
        </authorList>
    </citation>
    <scope>IDENTIFICATION</scope>
</reference>
<gene>
    <name evidence="2" type="primary">LDAH</name>
</gene>
<dbReference type="GO" id="GO:0019915">
    <property type="term" value="P:lipid storage"/>
    <property type="evidence" value="ECO:0007669"/>
    <property type="project" value="InterPro"/>
</dbReference>
<dbReference type="Ensembl" id="ENSACUT00000014034.1">
    <property type="protein sequence ID" value="ENSACUP00000013154.1"/>
    <property type="gene ID" value="ENSACUG00000008874.1"/>
</dbReference>
<reference evidence="2" key="2">
    <citation type="submission" date="2025-09" db="UniProtKB">
        <authorList>
            <consortium name="Ensembl"/>
        </authorList>
    </citation>
    <scope>IDENTIFICATION</scope>
</reference>
<keyword evidence="1" id="KW-0378">Hydrolase</keyword>
<proteinExistence type="predicted"/>
<name>A0A663MMM1_ATHCN</name>
<organism evidence="2 3">
    <name type="scientific">Athene cunicularia</name>
    <name type="common">Burrowing owl</name>
    <name type="synonym">Speotyto cunicularia</name>
    <dbReference type="NCBI Taxonomy" id="194338"/>
    <lineage>
        <taxon>Eukaryota</taxon>
        <taxon>Metazoa</taxon>
        <taxon>Chordata</taxon>
        <taxon>Craniata</taxon>
        <taxon>Vertebrata</taxon>
        <taxon>Euteleostomi</taxon>
        <taxon>Archelosauria</taxon>
        <taxon>Archosauria</taxon>
        <taxon>Dinosauria</taxon>
        <taxon>Saurischia</taxon>
        <taxon>Theropoda</taxon>
        <taxon>Coelurosauria</taxon>
        <taxon>Aves</taxon>
        <taxon>Neognathae</taxon>
        <taxon>Neoaves</taxon>
        <taxon>Telluraves</taxon>
        <taxon>Strigiformes</taxon>
        <taxon>Strigidae</taxon>
        <taxon>Athene</taxon>
    </lineage>
</organism>
<evidence type="ECO:0000256" key="1">
    <source>
        <dbReference type="ARBA" id="ARBA00022801"/>
    </source>
</evidence>
<evidence type="ECO:0000313" key="3">
    <source>
        <dbReference type="Proteomes" id="UP000472269"/>
    </source>
</evidence>
<dbReference type="PANTHER" id="PTHR13390:SF0">
    <property type="entry name" value="LIPID DROPLET-ASSOCIATED HYDROLASE"/>
    <property type="match status" value="1"/>
</dbReference>
<dbReference type="AlphaFoldDB" id="A0A663MMM1"/>
<dbReference type="Pfam" id="PF10230">
    <property type="entry name" value="LIDHydrolase"/>
    <property type="match status" value="1"/>
</dbReference>
<protein>
    <submittedName>
        <fullName evidence="2">Lipid droplet associated hydrolase</fullName>
    </submittedName>
</protein>
<dbReference type="Proteomes" id="UP000472269">
    <property type="component" value="Unplaced"/>
</dbReference>
<evidence type="ECO:0000313" key="2">
    <source>
        <dbReference type="Ensembl" id="ENSACUP00000013154.1"/>
    </source>
</evidence>
<dbReference type="InterPro" id="IPR019363">
    <property type="entry name" value="LDAH"/>
</dbReference>
<dbReference type="GO" id="GO:0005811">
    <property type="term" value="C:lipid droplet"/>
    <property type="evidence" value="ECO:0007669"/>
    <property type="project" value="InterPro"/>
</dbReference>